<reference evidence="2 3" key="1">
    <citation type="submission" date="2016-11" db="EMBL/GenBank/DDBJ databases">
        <authorList>
            <person name="Jaros S."/>
            <person name="Januszkiewicz K."/>
            <person name="Wedrychowicz H."/>
        </authorList>
    </citation>
    <scope>NUCLEOTIDE SEQUENCE [LARGE SCALE GENOMIC DNA]</scope>
    <source>
        <strain evidence="2 3">DSM 46144</strain>
    </source>
</reference>
<dbReference type="SUPFAM" id="SSF52096">
    <property type="entry name" value="ClpP/crotonase"/>
    <property type="match status" value="1"/>
</dbReference>
<organism evidence="2 3">
    <name type="scientific">Cryptosporangium aurantiacum</name>
    <dbReference type="NCBI Taxonomy" id="134849"/>
    <lineage>
        <taxon>Bacteria</taxon>
        <taxon>Bacillati</taxon>
        <taxon>Actinomycetota</taxon>
        <taxon>Actinomycetes</taxon>
        <taxon>Cryptosporangiales</taxon>
        <taxon>Cryptosporangiaceae</taxon>
        <taxon>Cryptosporangium</taxon>
    </lineage>
</organism>
<evidence type="ECO:0000256" key="1">
    <source>
        <dbReference type="ARBA" id="ARBA00005254"/>
    </source>
</evidence>
<dbReference type="InterPro" id="IPR029045">
    <property type="entry name" value="ClpP/crotonase-like_dom_sf"/>
</dbReference>
<dbReference type="Gene3D" id="3.90.226.10">
    <property type="entry name" value="2-enoyl-CoA Hydratase, Chain A, domain 1"/>
    <property type="match status" value="1"/>
</dbReference>
<dbReference type="RefSeq" id="WP_084740970.1">
    <property type="nucleotide sequence ID" value="NZ_FRCS01000003.1"/>
</dbReference>
<dbReference type="GO" id="GO:0003824">
    <property type="term" value="F:catalytic activity"/>
    <property type="evidence" value="ECO:0007669"/>
    <property type="project" value="UniProtKB-ARBA"/>
</dbReference>
<evidence type="ECO:0000313" key="2">
    <source>
        <dbReference type="EMBL" id="SHN18098.1"/>
    </source>
</evidence>
<dbReference type="PANTHER" id="PTHR43459">
    <property type="entry name" value="ENOYL-COA HYDRATASE"/>
    <property type="match status" value="1"/>
</dbReference>
<dbReference type="EMBL" id="FRCS01000003">
    <property type="protein sequence ID" value="SHN18098.1"/>
    <property type="molecule type" value="Genomic_DNA"/>
</dbReference>
<evidence type="ECO:0000313" key="3">
    <source>
        <dbReference type="Proteomes" id="UP000184440"/>
    </source>
</evidence>
<sequence length="299" mass="30438">MSSDTPGATVEAAAASDAGTAIAAAAVGAVSETPEAAVLVTDDDGIRRITLNRPSAANALRPADRDAVIAALSDADADPSVRVVVLAANGRHFCSGADVKALAGDRAAGGEKHVGDATRRIQNGAQRLVSAVLDCGKPVVAVVGGPAAGIGAHLAFAADLVVASEEATFLESFVRRGLVVDGGGAYLLPRRIGLQKAKELAFFGDALPAREALALGLVNRVVPAAELAKTADELATRLADAPTSAIALTKRLFNTSLDGDRAAAFAAEAMAQELQSHAHDSAEGVRSFVERRAPQFRGH</sequence>
<dbReference type="Proteomes" id="UP000184440">
    <property type="component" value="Unassembled WGS sequence"/>
</dbReference>
<name>A0A1M7PLF9_9ACTN</name>
<dbReference type="PANTHER" id="PTHR43459:SF1">
    <property type="entry name" value="EG:BACN32G11.4 PROTEIN"/>
    <property type="match status" value="1"/>
</dbReference>
<dbReference type="CDD" id="cd06558">
    <property type="entry name" value="crotonase-like"/>
    <property type="match status" value="1"/>
</dbReference>
<dbReference type="OrthoDB" id="9777711at2"/>
<dbReference type="STRING" id="134849.SAMN05443668_103474"/>
<dbReference type="InterPro" id="IPR014748">
    <property type="entry name" value="Enoyl-CoA_hydra_C"/>
</dbReference>
<gene>
    <name evidence="2" type="ORF">SAMN05443668_103474</name>
</gene>
<dbReference type="AlphaFoldDB" id="A0A1M7PLF9"/>
<accession>A0A1M7PLF9</accession>
<comment type="similarity">
    <text evidence="1">Belongs to the enoyl-CoA hydratase/isomerase family.</text>
</comment>
<protein>
    <submittedName>
        <fullName evidence="2">Enoyl-CoA hydratase</fullName>
    </submittedName>
</protein>
<dbReference type="InterPro" id="IPR001753">
    <property type="entry name" value="Enoyl-CoA_hydra/iso"/>
</dbReference>
<proteinExistence type="inferred from homology"/>
<dbReference type="Pfam" id="PF00378">
    <property type="entry name" value="ECH_1"/>
    <property type="match status" value="1"/>
</dbReference>
<keyword evidence="3" id="KW-1185">Reference proteome</keyword>
<dbReference type="Gene3D" id="1.10.12.10">
    <property type="entry name" value="Lyase 2-enoyl-coa Hydratase, Chain A, domain 2"/>
    <property type="match status" value="1"/>
</dbReference>